<dbReference type="Gene3D" id="3.90.640.10">
    <property type="entry name" value="Actin, Chain A, domain 4"/>
    <property type="match status" value="1"/>
</dbReference>
<keyword evidence="9" id="KW-1185">Reference proteome</keyword>
<dbReference type="AlphaFoldDB" id="A0A1A8YV22"/>
<dbReference type="SMART" id="SM00268">
    <property type="entry name" value="ACTIN"/>
    <property type="match status" value="1"/>
</dbReference>
<keyword evidence="3" id="KW-0206">Cytoskeleton</keyword>
<dbReference type="PANTHER" id="PTHR11937">
    <property type="entry name" value="ACTIN"/>
    <property type="match status" value="1"/>
</dbReference>
<protein>
    <submittedName>
        <fullName evidence="7">Actin-like protein, putative</fullName>
    </submittedName>
</protein>
<dbReference type="SUPFAM" id="SSF53067">
    <property type="entry name" value="Actin-like ATPase domain"/>
    <property type="match status" value="2"/>
</dbReference>
<name>A0A1A8YV22_PLAOA</name>
<organism evidence="7 8">
    <name type="scientific">Plasmodium ovale wallikeri</name>
    <dbReference type="NCBI Taxonomy" id="864142"/>
    <lineage>
        <taxon>Eukaryota</taxon>
        <taxon>Sar</taxon>
        <taxon>Alveolata</taxon>
        <taxon>Apicomplexa</taxon>
        <taxon>Aconoidasida</taxon>
        <taxon>Haemosporida</taxon>
        <taxon>Plasmodiidae</taxon>
        <taxon>Plasmodium</taxon>
        <taxon>Plasmodium (Plasmodium)</taxon>
    </lineage>
</organism>
<reference evidence="7" key="1">
    <citation type="submission" date="2016-05" db="EMBL/GenBank/DDBJ databases">
        <authorList>
            <person name="Lavstsen T."/>
            <person name="Jespersen J.S."/>
        </authorList>
    </citation>
    <scope>NUCLEOTIDE SEQUENCE [LARGE SCALE GENOMIC DNA]</scope>
</reference>
<gene>
    <name evidence="6" type="ORF">POVWA1_025050</name>
    <name evidence="7" type="ORF">POVWA2_024890</name>
</gene>
<evidence type="ECO:0000256" key="4">
    <source>
        <dbReference type="ARBA" id="ARBA00049360"/>
    </source>
</evidence>
<dbReference type="FunFam" id="3.30.420.40:FF:000050">
    <property type="entry name" value="Actin, alpha skeletal muscle"/>
    <property type="match status" value="1"/>
</dbReference>
<comment type="similarity">
    <text evidence="5">Belongs to the actin family.</text>
</comment>
<reference evidence="8 9" key="2">
    <citation type="submission" date="2016-05" db="EMBL/GenBank/DDBJ databases">
        <authorList>
            <person name="Naeem Raeece"/>
        </authorList>
    </citation>
    <scope>NUCLEOTIDE SEQUENCE [LARGE SCALE GENOMIC DNA]</scope>
</reference>
<evidence type="ECO:0000256" key="2">
    <source>
        <dbReference type="ARBA" id="ARBA00022801"/>
    </source>
</evidence>
<dbReference type="PRINTS" id="PR00190">
    <property type="entry name" value="ACTIN"/>
</dbReference>
<dbReference type="EMBL" id="FLRE01000100">
    <property type="protein sequence ID" value="SBT35398.1"/>
    <property type="molecule type" value="Genomic_DNA"/>
</dbReference>
<evidence type="ECO:0000313" key="7">
    <source>
        <dbReference type="EMBL" id="SBT35398.1"/>
    </source>
</evidence>
<evidence type="ECO:0000313" key="6">
    <source>
        <dbReference type="EMBL" id="SBT34985.1"/>
    </source>
</evidence>
<dbReference type="InterPro" id="IPR004001">
    <property type="entry name" value="Actin_CS"/>
</dbReference>
<comment type="catalytic activity">
    <reaction evidence="4">
        <text>ATP + H2O = ADP + phosphate + H(+)</text>
        <dbReference type="Rhea" id="RHEA:13065"/>
        <dbReference type="ChEBI" id="CHEBI:15377"/>
        <dbReference type="ChEBI" id="CHEBI:15378"/>
        <dbReference type="ChEBI" id="CHEBI:30616"/>
        <dbReference type="ChEBI" id="CHEBI:43474"/>
        <dbReference type="ChEBI" id="CHEBI:456216"/>
    </reaction>
</comment>
<evidence type="ECO:0000256" key="1">
    <source>
        <dbReference type="ARBA" id="ARBA00004245"/>
    </source>
</evidence>
<dbReference type="Proteomes" id="UP000078550">
    <property type="component" value="Unassembled WGS sequence"/>
</dbReference>
<evidence type="ECO:0000256" key="3">
    <source>
        <dbReference type="ARBA" id="ARBA00023212"/>
    </source>
</evidence>
<evidence type="ECO:0000313" key="9">
    <source>
        <dbReference type="Proteomes" id="UP000078555"/>
    </source>
</evidence>
<accession>A0A1A8YV22</accession>
<proteinExistence type="inferred from homology"/>
<dbReference type="EMBL" id="FLRD01000078">
    <property type="protein sequence ID" value="SBT34985.1"/>
    <property type="molecule type" value="Genomic_DNA"/>
</dbReference>
<comment type="subcellular location">
    <subcellularLocation>
        <location evidence="1">Cytoplasm</location>
        <location evidence="1">Cytoskeleton</location>
    </subcellularLocation>
</comment>
<dbReference type="GO" id="GO:0005856">
    <property type="term" value="C:cytoskeleton"/>
    <property type="evidence" value="ECO:0007669"/>
    <property type="project" value="UniProtKB-SubCell"/>
</dbReference>
<evidence type="ECO:0000256" key="5">
    <source>
        <dbReference type="RuleBase" id="RU000487"/>
    </source>
</evidence>
<keyword evidence="3" id="KW-0963">Cytoplasm</keyword>
<evidence type="ECO:0000313" key="8">
    <source>
        <dbReference type="Proteomes" id="UP000078550"/>
    </source>
</evidence>
<dbReference type="Proteomes" id="UP000078555">
    <property type="component" value="Unassembled WGS sequence"/>
</dbReference>
<sequence length="468" mass="53654">MDQQTIVIDNGSGYIKAGLNIYDEPSIVFPTVVGKHRSSEVKQMYVGDEAIFHESELSIYHPIDHGHISNWDLAQTTWEYTLGCVDQKRNVKNILLTEPPLCSTSHRTKMGELFFEHFDFDNINISVSGLMSIYAAGLTTGLVLDIGEGVTQCIPVFDGYIEKNSIIRSDFGGEELSMFLQKLICDIGYSVTTRKNFEYVKTMKETLCFCSLNPPKDQMREDLSVTYTLPDGEMLRDGYDAIEISHERFYVPEALFNPLICHRDSLSIVDIVWKSILLCPIENRKTLTSYIVLSGGSSLFPNLVERLEREIKNNAPENARSAVKVILNIREFILLCAQRSAPPWVYNYMAVSLRGRTSAHDHVHAYENRAIMAWCGARIFSQPELRSAQEGLWISKEEYEEIAVKANATSYPCCYYQFYFRDTPNKHRMNFYTPVFSITRETQLRPPLQCCKCTRRNRVLVYAFFERG</sequence>
<dbReference type="GO" id="GO:0016787">
    <property type="term" value="F:hydrolase activity"/>
    <property type="evidence" value="ECO:0007669"/>
    <property type="project" value="UniProtKB-KW"/>
</dbReference>
<dbReference type="InterPro" id="IPR043129">
    <property type="entry name" value="ATPase_NBD"/>
</dbReference>
<keyword evidence="2" id="KW-0378">Hydrolase</keyword>
<dbReference type="InterPro" id="IPR004000">
    <property type="entry name" value="Actin"/>
</dbReference>
<dbReference type="PROSITE" id="PS00432">
    <property type="entry name" value="ACTINS_2"/>
    <property type="match status" value="1"/>
</dbReference>
<dbReference type="Gene3D" id="3.30.420.40">
    <property type="match status" value="2"/>
</dbReference>
<dbReference type="Pfam" id="PF00022">
    <property type="entry name" value="Actin"/>
    <property type="match status" value="1"/>
</dbReference>